<dbReference type="CDD" id="cd04301">
    <property type="entry name" value="NAT_SF"/>
    <property type="match status" value="1"/>
</dbReference>
<sequence>MDERLIDIVSMSDGTIAGRAELRPITPAPGVFELTLFVEPECRRRGVGSRLLTAVLDRTTASRLVTEVEAGSPGEAFCLRHGFRHTGAGRHDLLLLGDLHRAWLGELIDAEPGEYRLTHWTGELPEPRSVLTTAYADGGLAAYALAIVGVLTEHRARQFGPAVLPGHRGRRLELRVNAALIQHLRESHPHIDEVETVITGDDPVLAAREHLGFRLLRRTHRYELDPGGSS</sequence>
<keyword evidence="2" id="KW-0012">Acyltransferase</keyword>
<name>A0A7W7MIS7_9ACTN</name>
<proteinExistence type="predicted"/>
<dbReference type="InterPro" id="IPR050832">
    <property type="entry name" value="Bact_Acetyltransf"/>
</dbReference>
<evidence type="ECO:0000256" key="1">
    <source>
        <dbReference type="ARBA" id="ARBA00022679"/>
    </source>
</evidence>
<keyword evidence="7" id="KW-1185">Reference proteome</keyword>
<evidence type="ECO:0000313" key="6">
    <source>
        <dbReference type="Proteomes" id="UP000590511"/>
    </source>
</evidence>
<dbReference type="InterPro" id="IPR000182">
    <property type="entry name" value="GNAT_dom"/>
</dbReference>
<dbReference type="Proteomes" id="UP000590511">
    <property type="component" value="Unassembled WGS sequence"/>
</dbReference>
<evidence type="ECO:0000259" key="3">
    <source>
        <dbReference type="PROSITE" id="PS51186"/>
    </source>
</evidence>
<evidence type="ECO:0000313" key="4">
    <source>
        <dbReference type="EMBL" id="GIE44753.1"/>
    </source>
</evidence>
<evidence type="ECO:0000313" key="7">
    <source>
        <dbReference type="Proteomes" id="UP000631312"/>
    </source>
</evidence>
<reference evidence="5 6" key="1">
    <citation type="submission" date="2020-08" db="EMBL/GenBank/DDBJ databases">
        <title>Sequencing the genomes of 1000 actinobacteria strains.</title>
        <authorList>
            <person name="Klenk H.-P."/>
        </authorList>
    </citation>
    <scope>NUCLEOTIDE SEQUENCE [LARGE SCALE GENOMIC DNA]</scope>
    <source>
        <strain evidence="5 6">DSM 43150</strain>
    </source>
</reference>
<keyword evidence="1 5" id="KW-0808">Transferase</keyword>
<dbReference type="EMBL" id="JACHNC010000001">
    <property type="protein sequence ID" value="MBB4751305.1"/>
    <property type="molecule type" value="Genomic_DNA"/>
</dbReference>
<accession>A0A7W7MIS7</accession>
<dbReference type="PANTHER" id="PTHR43877">
    <property type="entry name" value="AMINOALKYLPHOSPHONATE N-ACETYLTRANSFERASE-RELATED-RELATED"/>
    <property type="match status" value="1"/>
</dbReference>
<protein>
    <submittedName>
        <fullName evidence="4 5">N-acetyltransferase</fullName>
    </submittedName>
</protein>
<dbReference type="GO" id="GO:0016747">
    <property type="term" value="F:acyltransferase activity, transferring groups other than amino-acyl groups"/>
    <property type="evidence" value="ECO:0007669"/>
    <property type="project" value="InterPro"/>
</dbReference>
<comment type="caution">
    <text evidence="5">The sequence shown here is derived from an EMBL/GenBank/DDBJ whole genome shotgun (WGS) entry which is preliminary data.</text>
</comment>
<dbReference type="Gene3D" id="3.40.630.30">
    <property type="match status" value="1"/>
</dbReference>
<dbReference type="Proteomes" id="UP000631312">
    <property type="component" value="Unassembled WGS sequence"/>
</dbReference>
<evidence type="ECO:0000313" key="5">
    <source>
        <dbReference type="EMBL" id="MBB4751305.1"/>
    </source>
</evidence>
<dbReference type="InterPro" id="IPR016181">
    <property type="entry name" value="Acyl_CoA_acyltransferase"/>
</dbReference>
<reference evidence="4 7" key="2">
    <citation type="submission" date="2021-01" db="EMBL/GenBank/DDBJ databases">
        <title>Whole genome shotgun sequence of Actinoplanes lobatus NBRC 12513.</title>
        <authorList>
            <person name="Komaki H."/>
            <person name="Tamura T."/>
        </authorList>
    </citation>
    <scope>NUCLEOTIDE SEQUENCE [LARGE SCALE GENOMIC DNA]</scope>
    <source>
        <strain evidence="4 7">NBRC 12513</strain>
    </source>
</reference>
<dbReference type="EMBL" id="BOMP01000142">
    <property type="protein sequence ID" value="GIE44753.1"/>
    <property type="molecule type" value="Genomic_DNA"/>
</dbReference>
<feature type="domain" description="N-acetyltransferase" evidence="3">
    <location>
        <begin position="1"/>
        <end position="109"/>
    </location>
</feature>
<dbReference type="RefSeq" id="WP_188123354.1">
    <property type="nucleotide sequence ID" value="NZ_BOMP01000142.1"/>
</dbReference>
<dbReference type="AlphaFoldDB" id="A0A7W7MIS7"/>
<dbReference type="Pfam" id="PF00583">
    <property type="entry name" value="Acetyltransf_1"/>
    <property type="match status" value="1"/>
</dbReference>
<dbReference type="PANTHER" id="PTHR43877:SF1">
    <property type="entry name" value="ACETYLTRANSFERASE"/>
    <property type="match status" value="1"/>
</dbReference>
<dbReference type="SUPFAM" id="SSF55729">
    <property type="entry name" value="Acyl-CoA N-acyltransferases (Nat)"/>
    <property type="match status" value="2"/>
</dbReference>
<organism evidence="5 6">
    <name type="scientific">Actinoplanes lobatus</name>
    <dbReference type="NCBI Taxonomy" id="113568"/>
    <lineage>
        <taxon>Bacteria</taxon>
        <taxon>Bacillati</taxon>
        <taxon>Actinomycetota</taxon>
        <taxon>Actinomycetes</taxon>
        <taxon>Micromonosporales</taxon>
        <taxon>Micromonosporaceae</taxon>
        <taxon>Actinoplanes</taxon>
    </lineage>
</organism>
<evidence type="ECO:0000256" key="2">
    <source>
        <dbReference type="ARBA" id="ARBA00023315"/>
    </source>
</evidence>
<gene>
    <name evidence="4" type="ORF">Alo02nite_76510</name>
    <name evidence="5" type="ORF">BJ964_005466</name>
</gene>
<dbReference type="PROSITE" id="PS51186">
    <property type="entry name" value="GNAT"/>
    <property type="match status" value="1"/>
</dbReference>